<evidence type="ECO:0000313" key="1">
    <source>
        <dbReference type="EMBL" id="CAD8157445.1"/>
    </source>
</evidence>
<proteinExistence type="predicted"/>
<gene>
    <name evidence="1" type="ORF">PPENT_87.1.T0300155</name>
</gene>
<keyword evidence="2" id="KW-1185">Reference proteome</keyword>
<evidence type="ECO:0000313" key="2">
    <source>
        <dbReference type="Proteomes" id="UP000689195"/>
    </source>
</evidence>
<name>A0A8S1TX85_9CILI</name>
<organism evidence="1 2">
    <name type="scientific">Paramecium pentaurelia</name>
    <dbReference type="NCBI Taxonomy" id="43138"/>
    <lineage>
        <taxon>Eukaryota</taxon>
        <taxon>Sar</taxon>
        <taxon>Alveolata</taxon>
        <taxon>Ciliophora</taxon>
        <taxon>Intramacronucleata</taxon>
        <taxon>Oligohymenophorea</taxon>
        <taxon>Peniculida</taxon>
        <taxon>Parameciidae</taxon>
        <taxon>Paramecium</taxon>
    </lineage>
</organism>
<protein>
    <submittedName>
        <fullName evidence="1">Uncharacterized protein</fullName>
    </submittedName>
</protein>
<dbReference type="AlphaFoldDB" id="A0A8S1TX85"/>
<dbReference type="OrthoDB" id="304137at2759"/>
<dbReference type="Proteomes" id="UP000689195">
    <property type="component" value="Unassembled WGS sequence"/>
</dbReference>
<accession>A0A8S1TX85</accession>
<comment type="caution">
    <text evidence="1">The sequence shown here is derived from an EMBL/GenBank/DDBJ whole genome shotgun (WGS) entry which is preliminary data.</text>
</comment>
<sequence>MQTSKHQTIKQSSYFDYVFDSWNKSNETSRILEPQSTTLKKTNRRKNHLKYNTILNQNIEYEHDQISTTKSQVHQKYQNVSLNSYINNLDGYKEEQYDNYQKQSQSSKNKSSKRYYSQNKKNLNEEYEMKSECIANYSTIFSQPIKYSQPNSLNYSQNQKLTLPKIKQIQTYKILTRKFKVICKVIGKFILLFYQILPNQSPKKLLYNNKLKIVQNLKKIFKFDRNINESLSKSFKQWIQPSLQKIFFYLQNTFPKISQENIFDQRQIQDQELLWTLNFAKFLFQNLELITRKGNIPNEIINAMSKSIFKENNQFVQLFVAQRTRFYQKPFTILEIQLICCEYILFNTIVIQLFELVNTLKYQSFNHNLNCKMQILKLVSILNLSYIKAFKDMPQIHWDYQEEQLYTRRIHITPDQDQHLYLLDTKERNNMETMILGLKYEQQIQRVLQQKVKQNQQLELLFKQFIHNLCSQVQIF</sequence>
<reference evidence="1" key="1">
    <citation type="submission" date="2021-01" db="EMBL/GenBank/DDBJ databases">
        <authorList>
            <consortium name="Genoscope - CEA"/>
            <person name="William W."/>
        </authorList>
    </citation>
    <scope>NUCLEOTIDE SEQUENCE</scope>
</reference>
<dbReference type="EMBL" id="CAJJDO010000030">
    <property type="protein sequence ID" value="CAD8157445.1"/>
    <property type="molecule type" value="Genomic_DNA"/>
</dbReference>